<accession>A0A0S7WFC5</accession>
<gene>
    <name evidence="1" type="ORF">AMJ40_06735</name>
</gene>
<organism evidence="1 2">
    <name type="scientific">candidate division TA06 bacterium DG_26</name>
    <dbReference type="NCBI Taxonomy" id="1703771"/>
    <lineage>
        <taxon>Bacteria</taxon>
        <taxon>Bacteria division TA06</taxon>
    </lineage>
</organism>
<dbReference type="EMBL" id="LIZT01000090">
    <property type="protein sequence ID" value="KPJ48861.1"/>
    <property type="molecule type" value="Genomic_DNA"/>
</dbReference>
<dbReference type="AlphaFoldDB" id="A0A0S7WFC5"/>
<protein>
    <submittedName>
        <fullName evidence="1">Uncharacterized protein</fullName>
    </submittedName>
</protein>
<dbReference type="Proteomes" id="UP000051124">
    <property type="component" value="Unassembled WGS sequence"/>
</dbReference>
<evidence type="ECO:0000313" key="1">
    <source>
        <dbReference type="EMBL" id="KPJ48861.1"/>
    </source>
</evidence>
<name>A0A0S7WFC5_UNCT6</name>
<proteinExistence type="predicted"/>
<comment type="caution">
    <text evidence="1">The sequence shown here is derived from an EMBL/GenBank/DDBJ whole genome shotgun (WGS) entry which is preliminary data.</text>
</comment>
<evidence type="ECO:0000313" key="2">
    <source>
        <dbReference type="Proteomes" id="UP000051124"/>
    </source>
</evidence>
<reference evidence="1 2" key="1">
    <citation type="journal article" date="2015" name="Microbiome">
        <title>Genomic resolution of linkages in carbon, nitrogen, and sulfur cycling among widespread estuary sediment bacteria.</title>
        <authorList>
            <person name="Baker B.J."/>
            <person name="Lazar C.S."/>
            <person name="Teske A.P."/>
            <person name="Dick G.J."/>
        </authorList>
    </citation>
    <scope>NUCLEOTIDE SEQUENCE [LARGE SCALE GENOMIC DNA]</scope>
    <source>
        <strain evidence="1">DG_26</strain>
    </source>
</reference>
<sequence length="74" mass="9201">MERLETLDFDVVDSKYIWLTFLDSREIEYNTPVFRREEYEWYKRFYTHLLEEAKQFPILKNVSQSEICWPSDRG</sequence>